<keyword evidence="4" id="KW-1185">Reference proteome</keyword>
<evidence type="ECO:0000313" key="4">
    <source>
        <dbReference type="Proteomes" id="UP000237144"/>
    </source>
</evidence>
<evidence type="ECO:0000313" key="3">
    <source>
        <dbReference type="EMBL" id="POY71510.1"/>
    </source>
</evidence>
<feature type="region of interest" description="Disordered" evidence="1">
    <location>
        <begin position="1508"/>
        <end position="1606"/>
    </location>
</feature>
<dbReference type="EMBL" id="PJQD01000085">
    <property type="protein sequence ID" value="POY71510.1"/>
    <property type="molecule type" value="Genomic_DNA"/>
</dbReference>
<dbReference type="Pfam" id="PF25794">
    <property type="entry name" value="SACS"/>
    <property type="match status" value="1"/>
</dbReference>
<organism evidence="3 4">
    <name type="scientific">Rhodotorula taiwanensis</name>
    <dbReference type="NCBI Taxonomy" id="741276"/>
    <lineage>
        <taxon>Eukaryota</taxon>
        <taxon>Fungi</taxon>
        <taxon>Dikarya</taxon>
        <taxon>Basidiomycota</taxon>
        <taxon>Pucciniomycotina</taxon>
        <taxon>Microbotryomycetes</taxon>
        <taxon>Sporidiobolales</taxon>
        <taxon>Sporidiobolaceae</taxon>
        <taxon>Rhodotorula</taxon>
    </lineage>
</organism>
<sequence length="1803" mass="197969">MASFRQLLAEGQDEQVSVNQRALVEKILARYSGEYTVFRELLQNSDDAAATNVELHFRTASNADSVGERQRTYPADSLPDLTMTKIAHIMVRNDGFVFRSEDWARLTEIASGNPDETKIGAFGVGFYALFSLTDEPVVSSGSKVVGFYWKGGGDQLYVKSAVNEAGLANTSSEGKSWTTFTMDVREPGPMPEPNDFARFLTSCLGFTQNLRTLSLHFDGHRIFTVTKTLAPPRALALRQNLVATSPQKLLRVTEIEEAPFQLKAEVSRWMTRSLPRPKPSVSALTSAAASSTTSFASKMLAAFSGRSSTSSRDLASHTAKPSGPGASQPPAPAPKDPLGYVPVTLFLRTVAASLKVSPSSHFANEMLRATKKALPSITRYSLVWTGKDEYEASRGAIGDSDESDARKVFSGLLPTDLGSVQGRVAIGFATHQTSGFAGSVGARFISTVERESLDFQSKYVAEWNRELLWAGGVLARTVFEHEMDDVARVWKQAAGPTGTSVEVALRTQLEKRVLHLVKFFTFDKSTPQEVVGSLTENSFFASNASTSPTLLSTVGPAPAHKLRLPSPQLAGFVKSIPTVPATIADGAPRFLSTLRDRGLVRDISLDDVFADLAAHALSIDEAAACFQWWTTLAADRSYNPRLLDRLRDATMLSVPEFESSTEVSIKPLDDFQTFVNPKTIPLDVPLPPHTLPFALSRQLSTGDLVRVFQYRELSLVEWLRYVSSSALTSKTAPVPTNLFVDEAFAEKLLAVLARAWQQTPVPQQNEIVDMASRLAFIPTKQGLKLPNQAYFPNVSLFDDVRLLILLKSVVALPSGANLRGNFERLLLALGVRRHVELQLIFTRLLVAGDWSHVQLLRYLVSVKETLSPAERDRLRKTSWLSREGEAKIIQPAGPDGVIPKPKTVRYRASELYEPLEPLRELGLPLLDWTEPPTKWRTSSDEGKLLLELGLNRTPPIDKVLEIAAGSDGHKRDKALRYFLDGYTTLGYASAYSPSKHSFAFVPAIENGRETLRAPSDVFGNSDAALLGFPTLAPRYSAEETRFGVRRDPPTDRLVSAIVAKPPTTVEQASKVFAYLSGQVSHFSNAELEALRWAPIVPTKTPQLRIENLPPMSLYFDTSDSSLPSGLRNLFRTIPDFGPAARPFLVACGVKESPSTSEIATLLVSDPSRFYDLAGSAERYLAVLRLLAVNFGSFPSTLRSKMKLSPCFLGTKRLAAAASGSSVLEIDDEDDEGGESTLVYQLARASELIINDEPAAFHVFQSEVLACPQEDLLEVLAEQLGARRITQLIAEQYFTSGAVNSTSPRVQDLRRTVSERASLFLSERRQQYGKNELKHDPEWIQKHLQVSEVTSIELVRELRSPQGAKRASAAASACAKTLPNGDIGLFVSKSLELDYFEVAIGLCKLLLAKVRANDALLLLTILQTTLKNLKRRGFNVDRILQARRSEKEAADQKVREDRLQAQLRAQSAPTPAQLEVAVSELASMFPDADLDFLRSLLKTQEPPILENAANQLLGAKDYPKKRSEPSAPRGPPQPQQLAAHGQQQAPMPPNGGGLLSNLRRQFGKGERPQAQLPPPPALTTAAEGASRQRVQSHQPAQGHTPGATPTSVDAIRANLTRAIQAARPESGSNVSNTVEQTEVKETEAYCDATAAADLAFVAEIGGLRFFASREVPSPIDFVSQNHDALLRYVSRVIRPVGDVFGLDPRALHVFHDLEGPLIAFNRNGSIYLNFRFYMAWHDQLVQEGRLDEPLISTFSSIAHELSHNLVKPHDSAFSFYFSSFTEEYFLPMAKLLQTASRLPVYSSA</sequence>
<reference evidence="3 4" key="1">
    <citation type="journal article" date="2018" name="Front. Microbiol.">
        <title>Prospects for Fungal Bioremediation of Acidic Radioactive Waste Sites: Characterization and Genome Sequence of Rhodotorula taiwanensis MD1149.</title>
        <authorList>
            <person name="Tkavc R."/>
            <person name="Matrosova V.Y."/>
            <person name="Grichenko O.E."/>
            <person name="Gostincar C."/>
            <person name="Volpe R.P."/>
            <person name="Klimenkova P."/>
            <person name="Gaidamakova E.K."/>
            <person name="Zhou C.E."/>
            <person name="Stewart B.J."/>
            <person name="Lyman M.G."/>
            <person name="Malfatti S.A."/>
            <person name="Rubinfeld B."/>
            <person name="Courtot M."/>
            <person name="Singh J."/>
            <person name="Dalgard C.L."/>
            <person name="Hamilton T."/>
            <person name="Frey K.G."/>
            <person name="Gunde-Cimerman N."/>
            <person name="Dugan L."/>
            <person name="Daly M.J."/>
        </authorList>
    </citation>
    <scope>NUCLEOTIDE SEQUENCE [LARGE SCALE GENOMIC DNA]</scope>
    <source>
        <strain evidence="3 4">MD1149</strain>
    </source>
</reference>
<dbReference type="OrthoDB" id="10031156at2759"/>
<dbReference type="NCBIfam" id="NF047352">
    <property type="entry name" value="P_loop_sacsin"/>
    <property type="match status" value="1"/>
</dbReference>
<dbReference type="InterPro" id="IPR036890">
    <property type="entry name" value="HATPase_C_sf"/>
</dbReference>
<dbReference type="Pfam" id="PF12449">
    <property type="entry name" value="DUF3684"/>
    <property type="match status" value="1"/>
</dbReference>
<comment type="caution">
    <text evidence="3">The sequence shown here is derived from an EMBL/GenBank/DDBJ whole genome shotgun (WGS) entry which is preliminary data.</text>
</comment>
<dbReference type="InterPro" id="IPR022155">
    <property type="entry name" value="DUF3684"/>
</dbReference>
<dbReference type="CDD" id="cd14279">
    <property type="entry name" value="CUE"/>
    <property type="match status" value="1"/>
</dbReference>
<dbReference type="PANTHER" id="PTHR47839">
    <property type="entry name" value="DOMAIN PROTEIN, PUTATIVE (AFU_ORTHOLOGUE AFUA_6G04830)-RELATED"/>
    <property type="match status" value="1"/>
</dbReference>
<feature type="compositionally biased region" description="Low complexity" evidence="1">
    <location>
        <begin position="1534"/>
        <end position="1544"/>
    </location>
</feature>
<dbReference type="SUPFAM" id="SSF55874">
    <property type="entry name" value="ATPase domain of HSP90 chaperone/DNA topoisomerase II/histidine kinase"/>
    <property type="match status" value="1"/>
</dbReference>
<dbReference type="PANTHER" id="PTHR47839:SF1">
    <property type="entry name" value="DOMAIN PROTEIN, PUTATIVE (AFU_ORTHOLOGUE AFUA_6G04830)-RELATED"/>
    <property type="match status" value="1"/>
</dbReference>
<evidence type="ECO:0000259" key="2">
    <source>
        <dbReference type="Pfam" id="PF25794"/>
    </source>
</evidence>
<dbReference type="STRING" id="741276.A0A2S5B411"/>
<feature type="region of interest" description="Disordered" evidence="1">
    <location>
        <begin position="308"/>
        <end position="335"/>
    </location>
</feature>
<feature type="compositionally biased region" description="Polar residues" evidence="1">
    <location>
        <begin position="1587"/>
        <end position="1606"/>
    </location>
</feature>
<dbReference type="InterPro" id="IPR058210">
    <property type="entry name" value="SACS/Nov_dom"/>
</dbReference>
<feature type="domain" description="Sacsin/Nov" evidence="2">
    <location>
        <begin position="24"/>
        <end position="145"/>
    </location>
</feature>
<evidence type="ECO:0000256" key="1">
    <source>
        <dbReference type="SAM" id="MobiDB-lite"/>
    </source>
</evidence>
<name>A0A2S5B411_9BASI</name>
<dbReference type="Proteomes" id="UP000237144">
    <property type="component" value="Unassembled WGS sequence"/>
</dbReference>
<dbReference type="Gene3D" id="3.30.565.10">
    <property type="entry name" value="Histidine kinase-like ATPase, C-terminal domain"/>
    <property type="match status" value="1"/>
</dbReference>
<gene>
    <name evidence="3" type="ORF">BMF94_5823</name>
</gene>
<accession>A0A2S5B411</accession>
<proteinExistence type="predicted"/>
<protein>
    <recommendedName>
        <fullName evidence="2">Sacsin/Nov domain-containing protein</fullName>
    </recommendedName>
</protein>